<dbReference type="InterPro" id="IPR036047">
    <property type="entry name" value="F-box-like_dom_sf"/>
</dbReference>
<name>A0A6A6QQZ4_9PEZI</name>
<sequence>MASLSTMPVDIYLHMLKFLRTPDLYSLNLVCKPLRELTEPALYRTIHLSWRDLTEIESTDARWNDKGRRLLRNVKSGPFRLLRSILGRPELASLVRSIQFTFDDRSSDVDHHRLNTRSRRRHSYDRPPSWRDFKALNEVVLKEDLLDKIMWRTELSQGAIDAYVALLLHHLHNLEYLNLGTGFLRASSFTDLTMRHNLIWNPEASSLRPFKSIKHIVYNAEQPGSNHPPTIDDYPTMVALFYLPSVETMEIALPDCSGIPKSATGRIASTLRVLIVHRALVRALTLERVLSFAPNLTSLILELSYLGQGPLSLHDGPENINCPEVWHVLLRLEPSLECLVLYVIPCMPQENRQIHLMPPLPQPPQQPHWAAFISHFGSLRGFKKLKKLDVPLIMLLGGHELRYQEPTILAECLPTNLEDLSLSYTEDTFTKFDNYIVHNFHLHLSNYLQQSRELSSSLLSITVKLGEWDSAQRSLIGISALADLCEWFGVALRVIQNVADTRYSNGDDMVRKETLFDPLEPAPGPTVSYKWRTFLEHGPRPVRTPPANTR</sequence>
<evidence type="ECO:0000259" key="1">
    <source>
        <dbReference type="PROSITE" id="PS50181"/>
    </source>
</evidence>
<accession>A0A6A6QQZ4</accession>
<dbReference type="OrthoDB" id="3720847at2759"/>
<protein>
    <recommendedName>
        <fullName evidence="1">F-box domain-containing protein</fullName>
    </recommendedName>
</protein>
<evidence type="ECO:0000313" key="2">
    <source>
        <dbReference type="EMBL" id="KAF2493267.1"/>
    </source>
</evidence>
<dbReference type="Proteomes" id="UP000799750">
    <property type="component" value="Unassembled WGS sequence"/>
</dbReference>
<dbReference type="AlphaFoldDB" id="A0A6A6QQZ4"/>
<organism evidence="2 3">
    <name type="scientific">Lophium mytilinum</name>
    <dbReference type="NCBI Taxonomy" id="390894"/>
    <lineage>
        <taxon>Eukaryota</taxon>
        <taxon>Fungi</taxon>
        <taxon>Dikarya</taxon>
        <taxon>Ascomycota</taxon>
        <taxon>Pezizomycotina</taxon>
        <taxon>Dothideomycetes</taxon>
        <taxon>Pleosporomycetidae</taxon>
        <taxon>Mytilinidiales</taxon>
        <taxon>Mytilinidiaceae</taxon>
        <taxon>Lophium</taxon>
    </lineage>
</organism>
<evidence type="ECO:0000313" key="3">
    <source>
        <dbReference type="Proteomes" id="UP000799750"/>
    </source>
</evidence>
<dbReference type="PROSITE" id="PS50181">
    <property type="entry name" value="FBOX"/>
    <property type="match status" value="1"/>
</dbReference>
<dbReference type="SUPFAM" id="SSF81383">
    <property type="entry name" value="F-box domain"/>
    <property type="match status" value="1"/>
</dbReference>
<dbReference type="InterPro" id="IPR001810">
    <property type="entry name" value="F-box_dom"/>
</dbReference>
<dbReference type="Pfam" id="PF12937">
    <property type="entry name" value="F-box-like"/>
    <property type="match status" value="1"/>
</dbReference>
<proteinExistence type="predicted"/>
<reference evidence="2" key="1">
    <citation type="journal article" date="2020" name="Stud. Mycol.">
        <title>101 Dothideomycetes genomes: a test case for predicting lifestyles and emergence of pathogens.</title>
        <authorList>
            <person name="Haridas S."/>
            <person name="Albert R."/>
            <person name="Binder M."/>
            <person name="Bloem J."/>
            <person name="Labutti K."/>
            <person name="Salamov A."/>
            <person name="Andreopoulos B."/>
            <person name="Baker S."/>
            <person name="Barry K."/>
            <person name="Bills G."/>
            <person name="Bluhm B."/>
            <person name="Cannon C."/>
            <person name="Castanera R."/>
            <person name="Culley D."/>
            <person name="Daum C."/>
            <person name="Ezra D."/>
            <person name="Gonzalez J."/>
            <person name="Henrissat B."/>
            <person name="Kuo A."/>
            <person name="Liang C."/>
            <person name="Lipzen A."/>
            <person name="Lutzoni F."/>
            <person name="Magnuson J."/>
            <person name="Mondo S."/>
            <person name="Nolan M."/>
            <person name="Ohm R."/>
            <person name="Pangilinan J."/>
            <person name="Park H.-J."/>
            <person name="Ramirez L."/>
            <person name="Alfaro M."/>
            <person name="Sun H."/>
            <person name="Tritt A."/>
            <person name="Yoshinaga Y."/>
            <person name="Zwiers L.-H."/>
            <person name="Turgeon B."/>
            <person name="Goodwin S."/>
            <person name="Spatafora J."/>
            <person name="Crous P."/>
            <person name="Grigoriev I."/>
        </authorList>
    </citation>
    <scope>NUCLEOTIDE SEQUENCE</scope>
    <source>
        <strain evidence="2">CBS 269.34</strain>
    </source>
</reference>
<feature type="domain" description="F-box" evidence="1">
    <location>
        <begin position="1"/>
        <end position="53"/>
    </location>
</feature>
<gene>
    <name evidence="2" type="ORF">BU16DRAFT_528583</name>
</gene>
<keyword evidence="3" id="KW-1185">Reference proteome</keyword>
<dbReference type="EMBL" id="MU004192">
    <property type="protein sequence ID" value="KAF2493267.1"/>
    <property type="molecule type" value="Genomic_DNA"/>
</dbReference>